<dbReference type="InterPro" id="IPR018392">
    <property type="entry name" value="LysM"/>
</dbReference>
<dbReference type="Pfam" id="PF01476">
    <property type="entry name" value="LysM"/>
    <property type="match status" value="1"/>
</dbReference>
<keyword evidence="4" id="KW-1185">Reference proteome</keyword>
<evidence type="ECO:0000259" key="2">
    <source>
        <dbReference type="PROSITE" id="PS51782"/>
    </source>
</evidence>
<dbReference type="Proteomes" id="UP000325415">
    <property type="component" value="Unassembled WGS sequence"/>
</dbReference>
<evidence type="ECO:0000313" key="4">
    <source>
        <dbReference type="Proteomes" id="UP000325415"/>
    </source>
</evidence>
<evidence type="ECO:0000256" key="1">
    <source>
        <dbReference type="SAM" id="Phobius"/>
    </source>
</evidence>
<dbReference type="CDD" id="cd00118">
    <property type="entry name" value="LysM"/>
    <property type="match status" value="1"/>
</dbReference>
<feature type="domain" description="LysM" evidence="2">
    <location>
        <begin position="59"/>
        <end position="109"/>
    </location>
</feature>
<proteinExistence type="predicted"/>
<protein>
    <submittedName>
        <fullName evidence="3">LysM peptidoglycan-binding domain-containing protein</fullName>
    </submittedName>
</protein>
<dbReference type="AlphaFoldDB" id="A0A5N6S1T3"/>
<name>A0A5N6S1T3_9BIFI</name>
<organism evidence="3 4">
    <name type="scientific">Bifidobacterium tibiigranuli</name>
    <dbReference type="NCBI Taxonomy" id="2172043"/>
    <lineage>
        <taxon>Bacteria</taxon>
        <taxon>Bacillati</taxon>
        <taxon>Actinomycetota</taxon>
        <taxon>Actinomycetes</taxon>
        <taxon>Bifidobacteriales</taxon>
        <taxon>Bifidobacteriaceae</taxon>
        <taxon>Bifidobacterium</taxon>
    </lineage>
</organism>
<comment type="caution">
    <text evidence="3">The sequence shown here is derived from an EMBL/GenBank/DDBJ whole genome shotgun (WGS) entry which is preliminary data.</text>
</comment>
<dbReference type="PROSITE" id="PS51782">
    <property type="entry name" value="LYSM"/>
    <property type="match status" value="1"/>
</dbReference>
<reference evidence="3 4" key="1">
    <citation type="submission" date="2018-04" db="EMBL/GenBank/DDBJ databases">
        <authorList>
            <person name="Eckel V.P."/>
            <person name="Vogel R.F."/>
        </authorList>
    </citation>
    <scope>NUCLEOTIDE SEQUENCE [LARGE SCALE GENOMIC DNA]</scope>
    <source>
        <strain evidence="4">TMW 2.1764</strain>
    </source>
</reference>
<dbReference type="InterPro" id="IPR036779">
    <property type="entry name" value="LysM_dom_sf"/>
</dbReference>
<keyword evidence="1" id="KW-1133">Transmembrane helix</keyword>
<gene>
    <name evidence="3" type="ORF">DDE84_05410</name>
</gene>
<dbReference type="SUPFAM" id="SSF54106">
    <property type="entry name" value="LysM domain"/>
    <property type="match status" value="1"/>
</dbReference>
<sequence>MRKAPRKASSASVVAAHGTKPVFTRIAAAMLIAAISWLGWSIVMPATQAQSATGPVAVVNYTVRPGDTLWSFADRVTPKNGNVAETVQELKELNNLDSVSLTPGQNLLVPER</sequence>
<keyword evidence="1" id="KW-0812">Transmembrane</keyword>
<dbReference type="SMART" id="SM00257">
    <property type="entry name" value="LysM"/>
    <property type="match status" value="1"/>
</dbReference>
<accession>A0A5N6S1T3</accession>
<feature type="transmembrane region" description="Helical" evidence="1">
    <location>
        <begin position="21"/>
        <end position="40"/>
    </location>
</feature>
<dbReference type="Gene3D" id="3.10.350.10">
    <property type="entry name" value="LysM domain"/>
    <property type="match status" value="1"/>
</dbReference>
<keyword evidence="1" id="KW-0472">Membrane</keyword>
<evidence type="ECO:0000313" key="3">
    <source>
        <dbReference type="EMBL" id="KAE8128482.1"/>
    </source>
</evidence>
<dbReference type="EMBL" id="QDAG01000005">
    <property type="protein sequence ID" value="KAE8128482.1"/>
    <property type="molecule type" value="Genomic_DNA"/>
</dbReference>